<dbReference type="SUPFAM" id="SSF56529">
    <property type="entry name" value="FAH"/>
    <property type="match status" value="1"/>
</dbReference>
<dbReference type="Gene3D" id="3.90.850.10">
    <property type="entry name" value="Fumarylacetoacetase-like, C-terminal domain"/>
    <property type="match status" value="1"/>
</dbReference>
<organism evidence="3 4">
    <name type="scientific">Salinicola rhizosphaerae</name>
    <dbReference type="NCBI Taxonomy" id="1443141"/>
    <lineage>
        <taxon>Bacteria</taxon>
        <taxon>Pseudomonadati</taxon>
        <taxon>Pseudomonadota</taxon>
        <taxon>Gammaproteobacteria</taxon>
        <taxon>Oceanospirillales</taxon>
        <taxon>Halomonadaceae</taxon>
        <taxon>Salinicola</taxon>
    </lineage>
</organism>
<dbReference type="Proteomes" id="UP000646745">
    <property type="component" value="Unassembled WGS sequence"/>
</dbReference>
<dbReference type="Pfam" id="PF01557">
    <property type="entry name" value="FAA_hydrolase"/>
    <property type="match status" value="1"/>
</dbReference>
<gene>
    <name evidence="3" type="ORF">GCM10009038_34590</name>
</gene>
<feature type="domain" description="Fumarylacetoacetase-like C-terminal" evidence="2">
    <location>
        <begin position="19"/>
        <end position="203"/>
    </location>
</feature>
<dbReference type="RefSeq" id="WP_229809194.1">
    <property type="nucleotide sequence ID" value="NZ_BMZI01000008.1"/>
</dbReference>
<evidence type="ECO:0000259" key="2">
    <source>
        <dbReference type="Pfam" id="PF01557"/>
    </source>
</evidence>
<evidence type="ECO:0000313" key="3">
    <source>
        <dbReference type="EMBL" id="GHB32762.1"/>
    </source>
</evidence>
<name>A0ABQ3EF38_9GAMM</name>
<keyword evidence="3" id="KW-0413">Isomerase</keyword>
<dbReference type="InterPro" id="IPR036663">
    <property type="entry name" value="Fumarylacetoacetase_C_sf"/>
</dbReference>
<dbReference type="InterPro" id="IPR011234">
    <property type="entry name" value="Fumarylacetoacetase-like_C"/>
</dbReference>
<dbReference type="PANTHER" id="PTHR11820:SF7">
    <property type="entry name" value="ACYLPYRUVASE FAHD1, MITOCHONDRIAL"/>
    <property type="match status" value="1"/>
</dbReference>
<sequence>MPFTPRFIDGSESEFTLGKIVCVGRNYADHAKELNNAVPDSPVVFIKPSTAAVELEEPIAAQFDHGEVHFETELALLIGKRMSNVTAEEATQGIVGAGLALDLTLRDVQSDLKKQGYPWERAKGFDGACPISRFVHVEGEDVDWQSINFHLDIDGKRQQTGDTSDMLFSVAAMIEDVSKTFTLEPGDILLTGTPAGVGALPRNAVLGMSLSLGLDVGTRTR</sequence>
<dbReference type="NCBIfam" id="NF007967">
    <property type="entry name" value="PRK10691.1"/>
    <property type="match status" value="1"/>
</dbReference>
<proteinExistence type="predicted"/>
<keyword evidence="1" id="KW-0479">Metal-binding</keyword>
<protein>
    <submittedName>
        <fullName evidence="3">Isomerase/hydrolase</fullName>
    </submittedName>
</protein>
<dbReference type="PANTHER" id="PTHR11820">
    <property type="entry name" value="ACYLPYRUVASE"/>
    <property type="match status" value="1"/>
</dbReference>
<accession>A0ABQ3EF38</accession>
<dbReference type="GO" id="GO:0016853">
    <property type="term" value="F:isomerase activity"/>
    <property type="evidence" value="ECO:0007669"/>
    <property type="project" value="UniProtKB-KW"/>
</dbReference>
<evidence type="ECO:0000256" key="1">
    <source>
        <dbReference type="ARBA" id="ARBA00022723"/>
    </source>
</evidence>
<keyword evidence="4" id="KW-1185">Reference proteome</keyword>
<dbReference type="EMBL" id="BMZI01000008">
    <property type="protein sequence ID" value="GHB32762.1"/>
    <property type="molecule type" value="Genomic_DNA"/>
</dbReference>
<evidence type="ECO:0000313" key="4">
    <source>
        <dbReference type="Proteomes" id="UP000646745"/>
    </source>
</evidence>
<reference evidence="4" key="1">
    <citation type="journal article" date="2019" name="Int. J. Syst. Evol. Microbiol.">
        <title>The Global Catalogue of Microorganisms (GCM) 10K type strain sequencing project: providing services to taxonomists for standard genome sequencing and annotation.</title>
        <authorList>
            <consortium name="The Broad Institute Genomics Platform"/>
            <consortium name="The Broad Institute Genome Sequencing Center for Infectious Disease"/>
            <person name="Wu L."/>
            <person name="Ma J."/>
        </authorList>
    </citation>
    <scope>NUCLEOTIDE SEQUENCE [LARGE SCALE GENOMIC DNA]</scope>
    <source>
        <strain evidence="4">KCTC 32998</strain>
    </source>
</reference>
<comment type="caution">
    <text evidence="3">The sequence shown here is derived from an EMBL/GenBank/DDBJ whole genome shotgun (WGS) entry which is preliminary data.</text>
</comment>